<reference evidence="3" key="2">
    <citation type="submission" date="2022-10" db="EMBL/GenBank/DDBJ databases">
        <authorList>
            <consortium name="ENA_rothamsted_submissions"/>
            <consortium name="culmorum"/>
            <person name="King R."/>
        </authorList>
    </citation>
    <scope>NUCLEOTIDE SEQUENCE</scope>
</reference>
<gene>
    <name evidence="3" type="ORF">APHIGO_LOCUS7676</name>
</gene>
<dbReference type="Proteomes" id="UP001154329">
    <property type="component" value="Chromosome 3"/>
</dbReference>
<protein>
    <submittedName>
        <fullName evidence="3">Uncharacterized protein</fullName>
    </submittedName>
</protein>
<dbReference type="InterPro" id="IPR028651">
    <property type="entry name" value="ING_fam"/>
</dbReference>
<organism evidence="3 4">
    <name type="scientific">Aphis gossypii</name>
    <name type="common">Cotton aphid</name>
    <dbReference type="NCBI Taxonomy" id="80765"/>
    <lineage>
        <taxon>Eukaryota</taxon>
        <taxon>Metazoa</taxon>
        <taxon>Ecdysozoa</taxon>
        <taxon>Arthropoda</taxon>
        <taxon>Hexapoda</taxon>
        <taxon>Insecta</taxon>
        <taxon>Pterygota</taxon>
        <taxon>Neoptera</taxon>
        <taxon>Paraneoptera</taxon>
        <taxon>Hemiptera</taxon>
        <taxon>Sternorrhyncha</taxon>
        <taxon>Aphidomorpha</taxon>
        <taxon>Aphidoidea</taxon>
        <taxon>Aphididae</taxon>
        <taxon>Aphidini</taxon>
        <taxon>Aphis</taxon>
        <taxon>Aphis</taxon>
    </lineage>
</organism>
<keyword evidence="4" id="KW-1185">Reference proteome</keyword>
<dbReference type="PANTHER" id="PTHR10333">
    <property type="entry name" value="INHIBITOR OF GROWTH PROTEIN"/>
    <property type="match status" value="1"/>
</dbReference>
<dbReference type="AlphaFoldDB" id="A0A9P0NKX0"/>
<dbReference type="EMBL" id="OU899036">
    <property type="protein sequence ID" value="CAH1730857.1"/>
    <property type="molecule type" value="Genomic_DNA"/>
</dbReference>
<evidence type="ECO:0000256" key="1">
    <source>
        <dbReference type="ARBA" id="ARBA00022853"/>
    </source>
</evidence>
<evidence type="ECO:0000313" key="3">
    <source>
        <dbReference type="EMBL" id="CAH1730857.1"/>
    </source>
</evidence>
<evidence type="ECO:0000256" key="2">
    <source>
        <dbReference type="SAM" id="MobiDB-lite"/>
    </source>
</evidence>
<name>A0A9P0NKX0_APHGO</name>
<sequence>MCNIDKLADDYIMSNVKGYTPDIKSKALTSIQVYNISLTKQKNMVDKHIRKLDLDLSRFEAEIQDKSISATRNIEGNSQKQRCKKKNKDKDIKKKNLLSEEELASNNTAKKKQLKKRVAKITSAAHSKARFINVVTKSTNPTNIVTSITVESSSLTGALVDAGSSHSTEVLDMPVDPNEPTYCLCNQVSYGE</sequence>
<accession>A0A9P0NKX0</accession>
<dbReference type="GO" id="GO:0005634">
    <property type="term" value="C:nucleus"/>
    <property type="evidence" value="ECO:0007669"/>
    <property type="project" value="TreeGrafter"/>
</dbReference>
<dbReference type="GO" id="GO:0006325">
    <property type="term" value="P:chromatin organization"/>
    <property type="evidence" value="ECO:0007669"/>
    <property type="project" value="UniProtKB-KW"/>
</dbReference>
<feature type="region of interest" description="Disordered" evidence="2">
    <location>
        <begin position="72"/>
        <end position="91"/>
    </location>
</feature>
<dbReference type="GO" id="GO:0006355">
    <property type="term" value="P:regulation of DNA-templated transcription"/>
    <property type="evidence" value="ECO:0007669"/>
    <property type="project" value="TreeGrafter"/>
</dbReference>
<reference evidence="3" key="1">
    <citation type="submission" date="2022-02" db="EMBL/GenBank/DDBJ databases">
        <authorList>
            <person name="King R."/>
        </authorList>
    </citation>
    <scope>NUCLEOTIDE SEQUENCE</scope>
</reference>
<keyword evidence="1" id="KW-0156">Chromatin regulator</keyword>
<proteinExistence type="predicted"/>
<evidence type="ECO:0000313" key="4">
    <source>
        <dbReference type="Proteomes" id="UP001154329"/>
    </source>
</evidence>
<dbReference type="PANTHER" id="PTHR10333:SF42">
    <property type="entry name" value="INHIBITOR OF GROWTH PROTEIN 5"/>
    <property type="match status" value="1"/>
</dbReference>